<name>A0ABR9QIA0_9BACI</name>
<sequence>MNIDTMFELQKVLDIHIKEKHNLEMENLIERKILALLVEIGELANETRCFKFWSIKPPSSKEKILEEFVDGVHFILSIGLDLSYNAGFELTINDEELSLVDQFLSIYQRIADFQLNHTKETYKVLLSEYFNLGRLLGFTKEEIMFAYISKNEINHERQEQGY</sequence>
<evidence type="ECO:0000313" key="2">
    <source>
        <dbReference type="Proteomes" id="UP001516662"/>
    </source>
</evidence>
<dbReference type="PIRSF" id="PIRSF030140">
    <property type="entry name" value="UCP030140"/>
    <property type="match status" value="1"/>
</dbReference>
<comment type="caution">
    <text evidence="1">The sequence shown here is derived from an EMBL/GenBank/DDBJ whole genome shotgun (WGS) entry which is preliminary data.</text>
</comment>
<dbReference type="RefSeq" id="WP_193535708.1">
    <property type="nucleotide sequence ID" value="NZ_JADCLJ010000019.1"/>
</dbReference>
<protein>
    <submittedName>
        <fullName evidence="1">dUTP diphosphatase</fullName>
    </submittedName>
</protein>
<dbReference type="InterPro" id="IPR016947">
    <property type="entry name" value="UCP030140"/>
</dbReference>
<reference evidence="1 2" key="1">
    <citation type="submission" date="2020-10" db="EMBL/GenBank/DDBJ databases">
        <title>Bacillus sp. HD4P25, an endophyte from a halophyte.</title>
        <authorList>
            <person name="Sun J.-Q."/>
        </authorList>
    </citation>
    <scope>NUCLEOTIDE SEQUENCE [LARGE SCALE GENOMIC DNA]</scope>
    <source>
        <strain evidence="1 2">YIM 93174</strain>
    </source>
</reference>
<dbReference type="Proteomes" id="UP001516662">
    <property type="component" value="Unassembled WGS sequence"/>
</dbReference>
<gene>
    <name evidence="1" type="ORF">IMZ08_09140</name>
</gene>
<dbReference type="EMBL" id="JADCLJ010000019">
    <property type="protein sequence ID" value="MBE4908218.1"/>
    <property type="molecule type" value="Genomic_DNA"/>
</dbReference>
<organism evidence="1 2">
    <name type="scientific">Litchfieldia luteola</name>
    <dbReference type="NCBI Taxonomy" id="682179"/>
    <lineage>
        <taxon>Bacteria</taxon>
        <taxon>Bacillati</taxon>
        <taxon>Bacillota</taxon>
        <taxon>Bacilli</taxon>
        <taxon>Bacillales</taxon>
        <taxon>Bacillaceae</taxon>
        <taxon>Litchfieldia</taxon>
    </lineage>
</organism>
<dbReference type="InterPro" id="IPR014871">
    <property type="entry name" value="dUTPase/dCTP_pyrophosphatase"/>
</dbReference>
<accession>A0ABR9QIA0</accession>
<evidence type="ECO:0000313" key="1">
    <source>
        <dbReference type="EMBL" id="MBE4908218.1"/>
    </source>
</evidence>
<keyword evidence="2" id="KW-1185">Reference proteome</keyword>
<dbReference type="CDD" id="cd11527">
    <property type="entry name" value="NTP-PPase_dUTPase"/>
    <property type="match status" value="1"/>
</dbReference>
<dbReference type="SUPFAM" id="SSF101386">
    <property type="entry name" value="all-alpha NTP pyrophosphatases"/>
    <property type="match status" value="1"/>
</dbReference>
<proteinExistence type="predicted"/>
<dbReference type="Gene3D" id="1.10.4010.10">
    <property type="entry name" value="Type II deoxyuridine triphosphatase"/>
    <property type="match status" value="1"/>
</dbReference>
<dbReference type="Pfam" id="PF08761">
    <property type="entry name" value="dUTPase_2"/>
    <property type="match status" value="1"/>
</dbReference>